<gene>
    <name evidence="3" type="ORF">LCOR_05605.1</name>
</gene>
<evidence type="ECO:0000313" key="4">
    <source>
        <dbReference type="Proteomes" id="UP000027586"/>
    </source>
</evidence>
<sequence>MLAFIKRNFVPAMAVTIVPLGYFFGIQLREDRDSKRIKEQLQQQSEEERIAQLEKKRAALIAERNAIMERRANTDSNK</sequence>
<organism evidence="3 4">
    <name type="scientific">Lichtheimia corymbifera JMRC:FSU:9682</name>
    <dbReference type="NCBI Taxonomy" id="1263082"/>
    <lineage>
        <taxon>Eukaryota</taxon>
        <taxon>Fungi</taxon>
        <taxon>Fungi incertae sedis</taxon>
        <taxon>Mucoromycota</taxon>
        <taxon>Mucoromycotina</taxon>
        <taxon>Mucoromycetes</taxon>
        <taxon>Mucorales</taxon>
        <taxon>Lichtheimiaceae</taxon>
        <taxon>Lichtheimia</taxon>
    </lineage>
</organism>
<reference evidence="3" key="1">
    <citation type="submission" date="2013-08" db="EMBL/GenBank/DDBJ databases">
        <title>Gene expansion shapes genome architecture in the human pathogen Lichtheimia corymbifera: an evolutionary genomics analysis in the ancient terrestrial Mucorales (Mucoromycotina).</title>
        <authorList>
            <person name="Schwartze V.U."/>
            <person name="Winter S."/>
            <person name="Shelest E."/>
            <person name="Marcet-Houben M."/>
            <person name="Horn F."/>
            <person name="Wehner S."/>
            <person name="Hoffmann K."/>
            <person name="Riege K."/>
            <person name="Sammeth M."/>
            <person name="Nowrousian M."/>
            <person name="Valiante V."/>
            <person name="Linde J."/>
            <person name="Jacobsen I.D."/>
            <person name="Marz M."/>
            <person name="Brakhage A.A."/>
            <person name="Gabaldon T."/>
            <person name="Bocker S."/>
            <person name="Voigt K."/>
        </authorList>
    </citation>
    <scope>NUCLEOTIDE SEQUENCE [LARGE SCALE GENOMIC DNA]</scope>
    <source>
        <strain evidence="3">FSU 9682</strain>
    </source>
</reference>
<keyword evidence="4" id="KW-1185">Reference proteome</keyword>
<keyword evidence="2" id="KW-0472">Membrane</keyword>
<comment type="caution">
    <text evidence="3">The sequence shown here is derived from an EMBL/GenBank/DDBJ whole genome shotgun (WGS) entry which is preliminary data.</text>
</comment>
<evidence type="ECO:0000313" key="3">
    <source>
        <dbReference type="EMBL" id="CDH54354.1"/>
    </source>
</evidence>
<evidence type="ECO:0000256" key="2">
    <source>
        <dbReference type="SAM" id="Phobius"/>
    </source>
</evidence>
<dbReference type="EMBL" id="CBTN010000022">
    <property type="protein sequence ID" value="CDH54354.1"/>
    <property type="molecule type" value="Genomic_DNA"/>
</dbReference>
<proteinExistence type="predicted"/>
<accession>A0A068RWF2</accession>
<keyword evidence="2" id="KW-1133">Transmembrane helix</keyword>
<keyword evidence="1" id="KW-0175">Coiled coil</keyword>
<dbReference type="VEuPathDB" id="FungiDB:LCOR_05605.1"/>
<keyword evidence="2" id="KW-0812">Transmembrane</keyword>
<evidence type="ECO:0000256" key="1">
    <source>
        <dbReference type="SAM" id="Coils"/>
    </source>
</evidence>
<feature type="transmembrane region" description="Helical" evidence="2">
    <location>
        <begin position="12"/>
        <end position="28"/>
    </location>
</feature>
<dbReference type="Proteomes" id="UP000027586">
    <property type="component" value="Unassembled WGS sequence"/>
</dbReference>
<feature type="coiled-coil region" evidence="1">
    <location>
        <begin position="34"/>
        <end position="70"/>
    </location>
</feature>
<protein>
    <submittedName>
        <fullName evidence="3">Uncharacterized protein</fullName>
    </submittedName>
</protein>
<name>A0A068RWF2_9FUNG</name>
<dbReference type="AlphaFoldDB" id="A0A068RWF2"/>
<dbReference type="OrthoDB" id="2249987at2759"/>